<evidence type="ECO:0000256" key="1">
    <source>
        <dbReference type="SAM" id="MobiDB-lite"/>
    </source>
</evidence>
<dbReference type="Pfam" id="PF00069">
    <property type="entry name" value="Pkinase"/>
    <property type="match status" value="1"/>
</dbReference>
<keyword evidence="2" id="KW-1133">Transmembrane helix</keyword>
<feature type="region of interest" description="Disordered" evidence="1">
    <location>
        <begin position="266"/>
        <end position="287"/>
    </location>
</feature>
<dbReference type="InterPro" id="IPR000719">
    <property type="entry name" value="Prot_kinase_dom"/>
</dbReference>
<feature type="region of interest" description="Disordered" evidence="1">
    <location>
        <begin position="119"/>
        <end position="138"/>
    </location>
</feature>
<gene>
    <name evidence="4" type="ORF">D8674_020321</name>
</gene>
<keyword evidence="4" id="KW-0675">Receptor</keyword>
<dbReference type="SUPFAM" id="SSF56112">
    <property type="entry name" value="Protein kinase-like (PK-like)"/>
    <property type="match status" value="1"/>
</dbReference>
<dbReference type="PROSITE" id="PS50011">
    <property type="entry name" value="PROTEIN_KINASE_DOM"/>
    <property type="match status" value="1"/>
</dbReference>
<name>A0A5N5HJE1_9ROSA</name>
<dbReference type="OrthoDB" id="626167at2759"/>
<comment type="caution">
    <text evidence="4">The sequence shown here is derived from an EMBL/GenBank/DDBJ whole genome shotgun (WGS) entry which is preliminary data.</text>
</comment>
<dbReference type="Gene3D" id="1.10.510.10">
    <property type="entry name" value="Transferase(Phosphotransferase) domain 1"/>
    <property type="match status" value="1"/>
</dbReference>
<feature type="domain" description="Protein kinase" evidence="3">
    <location>
        <begin position="1"/>
        <end position="268"/>
    </location>
</feature>
<dbReference type="GO" id="GO:0004672">
    <property type="term" value="F:protein kinase activity"/>
    <property type="evidence" value="ECO:0007669"/>
    <property type="project" value="InterPro"/>
</dbReference>
<organism evidence="4 5">
    <name type="scientific">Pyrus ussuriensis x Pyrus communis</name>
    <dbReference type="NCBI Taxonomy" id="2448454"/>
    <lineage>
        <taxon>Eukaryota</taxon>
        <taxon>Viridiplantae</taxon>
        <taxon>Streptophyta</taxon>
        <taxon>Embryophyta</taxon>
        <taxon>Tracheophyta</taxon>
        <taxon>Spermatophyta</taxon>
        <taxon>Magnoliopsida</taxon>
        <taxon>eudicotyledons</taxon>
        <taxon>Gunneridae</taxon>
        <taxon>Pentapetalae</taxon>
        <taxon>rosids</taxon>
        <taxon>fabids</taxon>
        <taxon>Rosales</taxon>
        <taxon>Rosaceae</taxon>
        <taxon>Amygdaloideae</taxon>
        <taxon>Maleae</taxon>
        <taxon>Pyrus</taxon>
    </lineage>
</organism>
<dbReference type="PANTHER" id="PTHR46821:SF2">
    <property type="entry name" value="OS03G0251700 PROTEIN"/>
    <property type="match status" value="1"/>
</dbReference>
<accession>A0A5N5HJE1</accession>
<keyword evidence="4" id="KW-0808">Transferase</keyword>
<dbReference type="GO" id="GO:0005524">
    <property type="term" value="F:ATP binding"/>
    <property type="evidence" value="ECO:0007669"/>
    <property type="project" value="InterPro"/>
</dbReference>
<feature type="compositionally biased region" description="Low complexity" evidence="1">
    <location>
        <begin position="60"/>
        <end position="69"/>
    </location>
</feature>
<reference evidence="4 5" key="3">
    <citation type="submission" date="2019-11" db="EMBL/GenBank/DDBJ databases">
        <title>A de novo genome assembly of a pear dwarfing rootstock.</title>
        <authorList>
            <person name="Wang F."/>
            <person name="Wang J."/>
            <person name="Li S."/>
            <person name="Zhang Y."/>
            <person name="Fang M."/>
            <person name="Ma L."/>
            <person name="Zhao Y."/>
            <person name="Jiang S."/>
        </authorList>
    </citation>
    <scope>NUCLEOTIDE SEQUENCE [LARGE SCALE GENOMIC DNA]</scope>
    <source>
        <strain evidence="4">S2</strain>
        <tissue evidence="4">Leaf</tissue>
    </source>
</reference>
<feature type="transmembrane region" description="Helical" evidence="2">
    <location>
        <begin position="20"/>
        <end position="43"/>
    </location>
</feature>
<reference evidence="4 5" key="1">
    <citation type="submission" date="2019-09" db="EMBL/GenBank/DDBJ databases">
        <authorList>
            <person name="Ou C."/>
        </authorList>
    </citation>
    <scope>NUCLEOTIDE SEQUENCE [LARGE SCALE GENOMIC DNA]</scope>
    <source>
        <strain evidence="4">S2</strain>
        <tissue evidence="4">Leaf</tissue>
    </source>
</reference>
<dbReference type="AlphaFoldDB" id="A0A5N5HJE1"/>
<keyword evidence="5" id="KW-1185">Reference proteome</keyword>
<dbReference type="Proteomes" id="UP000327157">
    <property type="component" value="Chromosome 2"/>
</dbReference>
<proteinExistence type="predicted"/>
<keyword evidence="2" id="KW-0472">Membrane</keyword>
<dbReference type="EMBL" id="SMOL01000157">
    <property type="protein sequence ID" value="KAB2626703.1"/>
    <property type="molecule type" value="Genomic_DNA"/>
</dbReference>
<keyword evidence="4" id="KW-0418">Kinase</keyword>
<evidence type="ECO:0000313" key="4">
    <source>
        <dbReference type="EMBL" id="KAB2626703.1"/>
    </source>
</evidence>
<sequence length="287" mass="31983">MPSRPPPSSPPNYHHHRRILVPLITVSLTLTLVSLVVFLVFLYRKLSYNRTTPFDHHHSSATTTPTATPSKKRDKNHRFSYTLLRRATEKKKRKSKSKSSRGSIDWWLDGMGGDVRSGRRNSQDWGSTCGGDIPKSGGISSTPSMRGTVCYVAPEYGGGGQLSEKCDVYSFGVLVLVLISGRRPLQVTASPMSEFERANLISWARQLGRNGKLLDLVDQSIHSLDKEEALLCITIALLCLQRTPGKRPTMREIVGMLLGQSEPPHLPFEFSPSPPSNFPFKSRKKAR</sequence>
<protein>
    <submittedName>
        <fullName evidence="4">Receptor-like serine/threonine-protein kinase</fullName>
    </submittedName>
</protein>
<dbReference type="PANTHER" id="PTHR46821">
    <property type="entry name" value="OS07G0586332 PROTEIN"/>
    <property type="match status" value="1"/>
</dbReference>
<feature type="compositionally biased region" description="Basic residues" evidence="1">
    <location>
        <begin position="88"/>
        <end position="99"/>
    </location>
</feature>
<dbReference type="InterPro" id="IPR011009">
    <property type="entry name" value="Kinase-like_dom_sf"/>
</dbReference>
<feature type="region of interest" description="Disordered" evidence="1">
    <location>
        <begin position="53"/>
        <end position="104"/>
    </location>
</feature>
<evidence type="ECO:0000313" key="5">
    <source>
        <dbReference type="Proteomes" id="UP000327157"/>
    </source>
</evidence>
<dbReference type="InterPro" id="IPR044576">
    <property type="entry name" value="At4g25390-like"/>
</dbReference>
<evidence type="ECO:0000259" key="3">
    <source>
        <dbReference type="PROSITE" id="PS50011"/>
    </source>
</evidence>
<reference evidence="5" key="2">
    <citation type="submission" date="2019-10" db="EMBL/GenBank/DDBJ databases">
        <title>A de novo genome assembly of a pear dwarfing rootstock.</title>
        <authorList>
            <person name="Wang F."/>
            <person name="Wang J."/>
            <person name="Li S."/>
            <person name="Zhang Y."/>
            <person name="Fang M."/>
            <person name="Ma L."/>
            <person name="Zhao Y."/>
            <person name="Jiang S."/>
        </authorList>
    </citation>
    <scope>NUCLEOTIDE SEQUENCE [LARGE SCALE GENOMIC DNA]</scope>
</reference>
<evidence type="ECO:0000256" key="2">
    <source>
        <dbReference type="SAM" id="Phobius"/>
    </source>
</evidence>
<keyword evidence="2" id="KW-0812">Transmembrane</keyword>